<reference evidence="11" key="1">
    <citation type="submission" date="2017-02" db="UniProtKB">
        <authorList>
            <consortium name="WormBaseParasite"/>
        </authorList>
    </citation>
    <scope>IDENTIFICATION</scope>
</reference>
<proteinExistence type="predicted"/>
<dbReference type="Proteomes" id="UP000278627">
    <property type="component" value="Unassembled WGS sequence"/>
</dbReference>
<dbReference type="GO" id="GO:0003755">
    <property type="term" value="F:peptidyl-prolyl cis-trans isomerase activity"/>
    <property type="evidence" value="ECO:0007669"/>
    <property type="project" value="UniProtKB-KW"/>
</dbReference>
<dbReference type="EMBL" id="UZAD01004455">
    <property type="protein sequence ID" value="VDN86960.1"/>
    <property type="molecule type" value="Genomic_DNA"/>
</dbReference>
<dbReference type="InterPro" id="IPR004327">
    <property type="entry name" value="Phstyr_phstse_ac"/>
</dbReference>
<dbReference type="GO" id="GO:0005737">
    <property type="term" value="C:cytoplasm"/>
    <property type="evidence" value="ECO:0007669"/>
    <property type="project" value="UniProtKB-SubCell"/>
</dbReference>
<protein>
    <recommendedName>
        <fullName evidence="7">Serine/threonine-protein phosphatase 2A activator</fullName>
        <ecNumber evidence="3">5.2.1.8</ecNumber>
    </recommendedName>
    <alternativeName>
        <fullName evidence="8">Phosphotyrosyl phosphatase activator</fullName>
    </alternativeName>
</protein>
<keyword evidence="5" id="KW-0697">Rotamase</keyword>
<evidence type="ECO:0000313" key="11">
    <source>
        <dbReference type="WBParaSite" id="BPAG_0000581001-mRNA-1"/>
    </source>
</evidence>
<evidence type="ECO:0000256" key="3">
    <source>
        <dbReference type="ARBA" id="ARBA00013194"/>
    </source>
</evidence>
<reference evidence="9 10" key="2">
    <citation type="submission" date="2018-11" db="EMBL/GenBank/DDBJ databases">
        <authorList>
            <consortium name="Pathogen Informatics"/>
        </authorList>
    </citation>
    <scope>NUCLEOTIDE SEQUENCE [LARGE SCALE GENOMIC DNA]</scope>
</reference>
<evidence type="ECO:0000313" key="10">
    <source>
        <dbReference type="Proteomes" id="UP000278627"/>
    </source>
</evidence>
<gene>
    <name evidence="9" type="ORF">BPAG_LOCUS5774</name>
</gene>
<evidence type="ECO:0000256" key="4">
    <source>
        <dbReference type="ARBA" id="ARBA00022490"/>
    </source>
</evidence>
<keyword evidence="10" id="KW-1185">Reference proteome</keyword>
<comment type="catalytic activity">
    <reaction evidence="1">
        <text>[protein]-peptidylproline (omega=180) = [protein]-peptidylproline (omega=0)</text>
        <dbReference type="Rhea" id="RHEA:16237"/>
        <dbReference type="Rhea" id="RHEA-COMP:10747"/>
        <dbReference type="Rhea" id="RHEA-COMP:10748"/>
        <dbReference type="ChEBI" id="CHEBI:83833"/>
        <dbReference type="ChEBI" id="CHEBI:83834"/>
        <dbReference type="EC" id="5.2.1.8"/>
    </reaction>
</comment>
<dbReference type="EC" id="5.2.1.8" evidence="3"/>
<dbReference type="Pfam" id="PF03095">
    <property type="entry name" value="PTPA"/>
    <property type="match status" value="1"/>
</dbReference>
<dbReference type="AlphaFoldDB" id="A0A0N4TC72"/>
<accession>A0A0N4TC72</accession>
<keyword evidence="4" id="KW-0963">Cytoplasm</keyword>
<evidence type="ECO:0000256" key="2">
    <source>
        <dbReference type="ARBA" id="ARBA00004496"/>
    </source>
</evidence>
<evidence type="ECO:0000313" key="9">
    <source>
        <dbReference type="EMBL" id="VDN86960.1"/>
    </source>
</evidence>
<keyword evidence="6" id="KW-0413">Isomerase</keyword>
<sequence length="88" mass="10647">MYEAEVLKKFPVVQHFQFGSLFSIEPVKEMDDPNLIGTVQANWKWLVQLQLKRAKIIRWIDIQNCIHYVESRHYIPLKLFIEIYQKNK</sequence>
<dbReference type="InterPro" id="IPR043170">
    <property type="entry name" value="PTPA_C_lid"/>
</dbReference>
<evidence type="ECO:0000256" key="7">
    <source>
        <dbReference type="ARBA" id="ARBA00044786"/>
    </source>
</evidence>
<dbReference type="WBParaSite" id="BPAG_0000581001-mRNA-1">
    <property type="protein sequence ID" value="BPAG_0000581001-mRNA-1"/>
    <property type="gene ID" value="BPAG_0000581001"/>
</dbReference>
<comment type="subcellular location">
    <subcellularLocation>
        <location evidence="2">Cytoplasm</location>
    </subcellularLocation>
</comment>
<name>A0A0N4TC72_BRUPA</name>
<organism evidence="11">
    <name type="scientific">Brugia pahangi</name>
    <name type="common">Filarial nematode worm</name>
    <dbReference type="NCBI Taxonomy" id="6280"/>
    <lineage>
        <taxon>Eukaryota</taxon>
        <taxon>Metazoa</taxon>
        <taxon>Ecdysozoa</taxon>
        <taxon>Nematoda</taxon>
        <taxon>Chromadorea</taxon>
        <taxon>Rhabditida</taxon>
        <taxon>Spirurina</taxon>
        <taxon>Spiruromorpha</taxon>
        <taxon>Filarioidea</taxon>
        <taxon>Onchocercidae</taxon>
        <taxon>Brugia</taxon>
    </lineage>
</organism>
<dbReference type="GO" id="GO:0019211">
    <property type="term" value="F:phosphatase activator activity"/>
    <property type="evidence" value="ECO:0007669"/>
    <property type="project" value="InterPro"/>
</dbReference>
<dbReference type="InterPro" id="IPR037218">
    <property type="entry name" value="PTPA_sf"/>
</dbReference>
<evidence type="ECO:0000256" key="1">
    <source>
        <dbReference type="ARBA" id="ARBA00000971"/>
    </source>
</evidence>
<evidence type="ECO:0000256" key="6">
    <source>
        <dbReference type="ARBA" id="ARBA00023235"/>
    </source>
</evidence>
<dbReference type="Gene3D" id="1.20.120.1150">
    <property type="match status" value="1"/>
</dbReference>
<dbReference type="STRING" id="6280.A0A0N4TC72"/>
<evidence type="ECO:0000256" key="5">
    <source>
        <dbReference type="ARBA" id="ARBA00023110"/>
    </source>
</evidence>
<dbReference type="SUPFAM" id="SSF140984">
    <property type="entry name" value="PTPA-like"/>
    <property type="match status" value="1"/>
</dbReference>
<evidence type="ECO:0000256" key="8">
    <source>
        <dbReference type="ARBA" id="ARBA00044820"/>
    </source>
</evidence>